<dbReference type="PANTHER" id="PTHR40115">
    <property type="entry name" value="INNER MEMBRANE PROTEIN WITH PEPSY TM HELIX"/>
    <property type="match status" value="1"/>
</dbReference>
<gene>
    <name evidence="2" type="ORF">QO192_06630</name>
</gene>
<feature type="transmembrane region" description="Helical" evidence="1">
    <location>
        <begin position="20"/>
        <end position="38"/>
    </location>
</feature>
<keyword evidence="1" id="KW-1133">Transmembrane helix</keyword>
<name>A0ABV4KBD2_9FLAO</name>
<evidence type="ECO:0000256" key="1">
    <source>
        <dbReference type="SAM" id="Phobius"/>
    </source>
</evidence>
<organism evidence="2 3">
    <name type="scientific">Flavobacterium frigidarium</name>
    <dbReference type="NCBI Taxonomy" id="99286"/>
    <lineage>
        <taxon>Bacteria</taxon>
        <taxon>Pseudomonadati</taxon>
        <taxon>Bacteroidota</taxon>
        <taxon>Flavobacteriia</taxon>
        <taxon>Flavobacteriales</taxon>
        <taxon>Flavobacteriaceae</taxon>
        <taxon>Flavobacterium</taxon>
    </lineage>
</organism>
<comment type="caution">
    <text evidence="2">The sequence shown here is derived from an EMBL/GenBank/DDBJ whole genome shotgun (WGS) entry which is preliminary data.</text>
</comment>
<dbReference type="PANTHER" id="PTHR40115:SF1">
    <property type="entry name" value="INNER MEMBRANE PROTEIN WITH PEPSY TM HELIX"/>
    <property type="match status" value="1"/>
</dbReference>
<dbReference type="Proteomes" id="UP001568894">
    <property type="component" value="Unassembled WGS sequence"/>
</dbReference>
<sequence length="171" mass="19680">MKKKKKSSNLMRIIHRYLGFFLAGIMAVYALSGIILIFRDTDFLKQEKKIVKKIAPNLTGEALGKELHLRKFKAEREEGDVVFFKEGTYNKKTGAAAYKTTSQPFIIEKMNNMHKAKTGDPLFFLNIFFGLSLFFFVISTFWMFTPKTTIFKKGMYFTAAGIVLTLIMLFL</sequence>
<feature type="transmembrane region" description="Helical" evidence="1">
    <location>
        <begin position="122"/>
        <end position="142"/>
    </location>
</feature>
<keyword evidence="3" id="KW-1185">Reference proteome</keyword>
<dbReference type="RefSeq" id="WP_371569124.1">
    <property type="nucleotide sequence ID" value="NZ_JASMRN010000004.1"/>
</dbReference>
<dbReference type="EMBL" id="JASMRN010000004">
    <property type="protein sequence ID" value="MEZ7514957.1"/>
    <property type="molecule type" value="Genomic_DNA"/>
</dbReference>
<evidence type="ECO:0000313" key="3">
    <source>
        <dbReference type="Proteomes" id="UP001568894"/>
    </source>
</evidence>
<keyword evidence="1" id="KW-0812">Transmembrane</keyword>
<accession>A0ABV4KBD2</accession>
<protein>
    <submittedName>
        <fullName evidence="2">PepSY domain-containing protein</fullName>
    </submittedName>
</protein>
<reference evidence="2 3" key="1">
    <citation type="submission" date="2023-05" db="EMBL/GenBank/DDBJ databases">
        <title>Adaptations of aquatic viruses from atmosphere-close ecosystems of the Central Arctic Ocean.</title>
        <authorList>
            <person name="Rahlff J."/>
            <person name="Holmfeldt K."/>
        </authorList>
    </citation>
    <scope>NUCLEOTIDE SEQUENCE [LARGE SCALE GENOMIC DNA]</scope>
    <source>
        <strain evidence="2 3">Arc14</strain>
    </source>
</reference>
<keyword evidence="1" id="KW-0472">Membrane</keyword>
<feature type="transmembrane region" description="Helical" evidence="1">
    <location>
        <begin position="154"/>
        <end position="170"/>
    </location>
</feature>
<dbReference type="InterPro" id="IPR032307">
    <property type="entry name" value="PepSY_TM-like_2"/>
</dbReference>
<evidence type="ECO:0000313" key="2">
    <source>
        <dbReference type="EMBL" id="MEZ7514957.1"/>
    </source>
</evidence>
<proteinExistence type="predicted"/>